<feature type="active site" description="Nucleophile" evidence="7">
    <location>
        <position position="170"/>
    </location>
</feature>
<dbReference type="SUPFAM" id="SSF141523">
    <property type="entry name" value="L,D-transpeptidase catalytic domain-like"/>
    <property type="match status" value="1"/>
</dbReference>
<comment type="caution">
    <text evidence="9">The sequence shown here is derived from an EMBL/GenBank/DDBJ whole genome shotgun (WGS) entry which is preliminary data.</text>
</comment>
<sequence>MGSLRETRRTLTSPARRLSAALRRCLGIFAQAEKRCGIILAPLLLLLGASALRAEPLAPIDLIRVDKSERRMELWSGGRVVSVIEHIQLGDQPLGPKRFEGDERTPEGRYQIDWGNPDSAYHLSLHISYPNTADREYAAGQGRSPGGMIMIHGQPNGSDRRPAGDWTDGCIAVSNAQIEMLWQSVGDGTPIEILP</sequence>
<dbReference type="InterPro" id="IPR005490">
    <property type="entry name" value="LD_TPept_cat_dom"/>
</dbReference>
<evidence type="ECO:0000313" key="10">
    <source>
        <dbReference type="Proteomes" id="UP001589858"/>
    </source>
</evidence>
<dbReference type="Pfam" id="PF03734">
    <property type="entry name" value="YkuD"/>
    <property type="match status" value="1"/>
</dbReference>
<name>A0ABV6S3X1_9SPHN</name>
<organism evidence="9 10">
    <name type="scientific">Novosphingobium clariflavum</name>
    <dbReference type="NCBI Taxonomy" id="2029884"/>
    <lineage>
        <taxon>Bacteria</taxon>
        <taxon>Pseudomonadati</taxon>
        <taxon>Pseudomonadota</taxon>
        <taxon>Alphaproteobacteria</taxon>
        <taxon>Sphingomonadales</taxon>
        <taxon>Sphingomonadaceae</taxon>
        <taxon>Novosphingobium</taxon>
    </lineage>
</organism>
<keyword evidence="6 7" id="KW-0961">Cell wall biogenesis/degradation</keyword>
<reference evidence="9 10" key="1">
    <citation type="submission" date="2024-09" db="EMBL/GenBank/DDBJ databases">
        <authorList>
            <person name="Sun Q."/>
            <person name="Mori K."/>
        </authorList>
    </citation>
    <scope>NUCLEOTIDE SEQUENCE [LARGE SCALE GENOMIC DNA]</scope>
    <source>
        <strain evidence="9 10">CICC 11035S</strain>
    </source>
</reference>
<dbReference type="CDD" id="cd16913">
    <property type="entry name" value="YkuD_like"/>
    <property type="match status" value="1"/>
</dbReference>
<evidence type="ECO:0000256" key="6">
    <source>
        <dbReference type="ARBA" id="ARBA00023316"/>
    </source>
</evidence>
<dbReference type="InterPro" id="IPR038063">
    <property type="entry name" value="Transpep_catalytic_dom"/>
</dbReference>
<evidence type="ECO:0000256" key="1">
    <source>
        <dbReference type="ARBA" id="ARBA00004752"/>
    </source>
</evidence>
<evidence type="ECO:0000256" key="4">
    <source>
        <dbReference type="ARBA" id="ARBA00022960"/>
    </source>
</evidence>
<keyword evidence="5 7" id="KW-0573">Peptidoglycan synthesis</keyword>
<dbReference type="PANTHER" id="PTHR36699:SF1">
    <property type="entry name" value="L,D-TRANSPEPTIDASE YAFK-RELATED"/>
    <property type="match status" value="1"/>
</dbReference>
<dbReference type="PANTHER" id="PTHR36699">
    <property type="entry name" value="LD-TRANSPEPTIDASE"/>
    <property type="match status" value="1"/>
</dbReference>
<dbReference type="PROSITE" id="PS52029">
    <property type="entry name" value="LD_TPASE"/>
    <property type="match status" value="1"/>
</dbReference>
<dbReference type="GO" id="GO:0016740">
    <property type="term" value="F:transferase activity"/>
    <property type="evidence" value="ECO:0007669"/>
    <property type="project" value="UniProtKB-KW"/>
</dbReference>
<evidence type="ECO:0000256" key="5">
    <source>
        <dbReference type="ARBA" id="ARBA00022984"/>
    </source>
</evidence>
<proteinExistence type="inferred from homology"/>
<accession>A0ABV6S3X1</accession>
<comment type="similarity">
    <text evidence="2">Belongs to the YkuD family.</text>
</comment>
<feature type="active site" description="Proton donor/acceptor" evidence="7">
    <location>
        <position position="152"/>
    </location>
</feature>
<comment type="pathway">
    <text evidence="1 7">Cell wall biogenesis; peptidoglycan biosynthesis.</text>
</comment>
<evidence type="ECO:0000256" key="2">
    <source>
        <dbReference type="ARBA" id="ARBA00005992"/>
    </source>
</evidence>
<evidence type="ECO:0000259" key="8">
    <source>
        <dbReference type="PROSITE" id="PS52029"/>
    </source>
</evidence>
<keyword evidence="3 9" id="KW-0808">Transferase</keyword>
<evidence type="ECO:0000313" key="9">
    <source>
        <dbReference type="EMBL" id="MFC0683927.1"/>
    </source>
</evidence>
<keyword evidence="10" id="KW-1185">Reference proteome</keyword>
<keyword evidence="4 7" id="KW-0133">Cell shape</keyword>
<feature type="domain" description="L,D-TPase catalytic" evidence="8">
    <location>
        <begin position="61"/>
        <end position="194"/>
    </location>
</feature>
<protein>
    <submittedName>
        <fullName evidence="9">Murein L,D-transpeptidase family protein</fullName>
        <ecNumber evidence="9">2.-.-.-</ecNumber>
    </submittedName>
</protein>
<dbReference type="RefSeq" id="WP_323748332.1">
    <property type="nucleotide sequence ID" value="NZ_JAPCWC010000021.1"/>
</dbReference>
<dbReference type="EMBL" id="JBHLTM010000019">
    <property type="protein sequence ID" value="MFC0683927.1"/>
    <property type="molecule type" value="Genomic_DNA"/>
</dbReference>
<evidence type="ECO:0000256" key="7">
    <source>
        <dbReference type="PROSITE-ProRule" id="PRU01373"/>
    </source>
</evidence>
<gene>
    <name evidence="9" type="ORF">ACFFF8_04920</name>
</gene>
<dbReference type="Gene3D" id="2.40.440.10">
    <property type="entry name" value="L,D-transpeptidase catalytic domain-like"/>
    <property type="match status" value="1"/>
</dbReference>
<dbReference type="Proteomes" id="UP001589858">
    <property type="component" value="Unassembled WGS sequence"/>
</dbReference>
<evidence type="ECO:0000256" key="3">
    <source>
        <dbReference type="ARBA" id="ARBA00022679"/>
    </source>
</evidence>
<dbReference type="EC" id="2.-.-.-" evidence="9"/>